<dbReference type="Proteomes" id="UP000432089">
    <property type="component" value="Unassembled WGS sequence"/>
</dbReference>
<organism evidence="3 4">
    <name type="scientific">Plantimonas leprariae</name>
    <dbReference type="NCBI Taxonomy" id="2615207"/>
    <lineage>
        <taxon>Bacteria</taxon>
        <taxon>Pseudomonadati</taxon>
        <taxon>Pseudomonadota</taxon>
        <taxon>Alphaproteobacteria</taxon>
        <taxon>Hyphomicrobiales</taxon>
        <taxon>Aurantimonadaceae</taxon>
        <taxon>Plantimonas</taxon>
    </lineage>
</organism>
<accession>A0A7V7PKR6</accession>
<dbReference type="GO" id="GO:0005524">
    <property type="term" value="F:ATP binding"/>
    <property type="evidence" value="ECO:0007669"/>
    <property type="project" value="InterPro"/>
</dbReference>
<dbReference type="AlphaFoldDB" id="A0A7V7PKR6"/>
<gene>
    <name evidence="3" type="ORF">F6X38_21045</name>
</gene>
<reference evidence="3 4" key="1">
    <citation type="submission" date="2019-09" db="EMBL/GenBank/DDBJ databases">
        <title>YIM 132180 draft genome.</title>
        <authorList>
            <person name="Zhang K."/>
        </authorList>
    </citation>
    <scope>NUCLEOTIDE SEQUENCE [LARGE SCALE GENOMIC DNA]</scope>
    <source>
        <strain evidence="3 4">YIM 132180</strain>
    </source>
</reference>
<dbReference type="Pfam" id="PF07931">
    <property type="entry name" value="CPT"/>
    <property type="match status" value="1"/>
</dbReference>
<dbReference type="InterPro" id="IPR027417">
    <property type="entry name" value="P-loop_NTPase"/>
</dbReference>
<evidence type="ECO:0000313" key="3">
    <source>
        <dbReference type="EMBL" id="KAB0676572.1"/>
    </source>
</evidence>
<dbReference type="PIRSF" id="PIRSF007531">
    <property type="entry name" value="CPT"/>
    <property type="match status" value="1"/>
</dbReference>
<name>A0A7V7PKR6_9HYPH</name>
<protein>
    <submittedName>
        <fullName evidence="3">Chloramphenicol phosphotransferase</fullName>
    </submittedName>
</protein>
<dbReference type="Gene3D" id="3.40.50.300">
    <property type="entry name" value="P-loop containing nucleotide triphosphate hydrolases"/>
    <property type="match status" value="1"/>
</dbReference>
<dbReference type="GO" id="GO:0016740">
    <property type="term" value="F:transferase activity"/>
    <property type="evidence" value="ECO:0007669"/>
    <property type="project" value="UniProtKB-KW"/>
</dbReference>
<comment type="caution">
    <text evidence="3">The sequence shown here is derived from an EMBL/GenBank/DDBJ whole genome shotgun (WGS) entry which is preliminary data.</text>
</comment>
<proteinExistence type="predicted"/>
<evidence type="ECO:0000313" key="4">
    <source>
        <dbReference type="Proteomes" id="UP000432089"/>
    </source>
</evidence>
<dbReference type="InterPro" id="IPR012853">
    <property type="entry name" value="CPT"/>
</dbReference>
<keyword evidence="4" id="KW-1185">Reference proteome</keyword>
<evidence type="ECO:0000256" key="2">
    <source>
        <dbReference type="PIRSR" id="PIRSR007531-2"/>
    </source>
</evidence>
<dbReference type="RefSeq" id="WP_150973285.1">
    <property type="nucleotide sequence ID" value="NZ_VZDO01000022.1"/>
</dbReference>
<feature type="active site" evidence="1">
    <location>
        <position position="38"/>
    </location>
</feature>
<keyword evidence="3" id="KW-0808">Transferase</keyword>
<feature type="binding site" evidence="2">
    <location>
        <begin position="11"/>
        <end position="18"/>
    </location>
    <ligand>
        <name>ATP</name>
        <dbReference type="ChEBI" id="CHEBI:30616"/>
    </ligand>
</feature>
<dbReference type="SUPFAM" id="SSF52540">
    <property type="entry name" value="P-loop containing nucleoside triphosphate hydrolases"/>
    <property type="match status" value="1"/>
</dbReference>
<sequence length="206" mass="21915">MRPGRIVVLNGAPRSGKSTIAAAIRERPEGTWIALGVDISVRHMTPPALLPGIGLRPGGERPDVEARLPALFTALYESIAAHSRLGFDVVADLGHHDRHSRPLGILPACARRLTGLPAFLVGVRCPIETIMERRRASATLGEPYLAGEDGDVPLPVALWQEAVHDPGIYDLELDTARQTPAECAEAIAALLADPPGGPTAFERLAV</sequence>
<dbReference type="EMBL" id="VZDO01000022">
    <property type="protein sequence ID" value="KAB0676572.1"/>
    <property type="molecule type" value="Genomic_DNA"/>
</dbReference>
<evidence type="ECO:0000256" key="1">
    <source>
        <dbReference type="PIRSR" id="PIRSR007531-1"/>
    </source>
</evidence>